<keyword evidence="4" id="KW-0472">Membrane</keyword>
<dbReference type="GO" id="GO:1990281">
    <property type="term" value="C:efflux pump complex"/>
    <property type="evidence" value="ECO:0007669"/>
    <property type="project" value="TreeGrafter"/>
</dbReference>
<sequence length="451" mass="53617">MKWNYFIFTLVVVFFRIDAIFPADVVDFFELPKIVGEKSYELKLKEIEIQKKKVDMDTRNIRYLPTLNFEHAPFFEKVPSDGFDRKGFQSSLNLNWNFQEQGNVFLTNLIMELEYERLLLEYRALFQKELFDQAFQYSETLKLLAFYDYDFSNDLDAEKQLQTIQKLYKQGIESYLVTQNSKVDFLFYRYNVIKSKLDQQKSQSRFRRKFLLRDVSLKDIPEREFNMLPLEETMAAYEKNLSSLNFDIVLSINQVKILEVEKQVRFNELWVPDFFVNIYNNNSRQTIYGINGSTSQPNYLYDFSRGDYSLYANNPDPFSSQGANFGFRIPLFNRWLSKNELDKSKIDVKLAKSQSEFLKENTALYLFELIQQHNNLVELYNISIESRKTAEENFSIMEKAYKTGSASVIELQTVDRRQRDVNRNAIQNRYDLIQLRLEIGLLLGDTMKFMR</sequence>
<dbReference type="GO" id="GO:0009279">
    <property type="term" value="C:cell outer membrane"/>
    <property type="evidence" value="ECO:0007669"/>
    <property type="project" value="UniProtKB-SubCell"/>
</dbReference>
<evidence type="ECO:0000313" key="6">
    <source>
        <dbReference type="EMBL" id="TGL60158.1"/>
    </source>
</evidence>
<evidence type="ECO:0000256" key="1">
    <source>
        <dbReference type="ARBA" id="ARBA00004442"/>
    </source>
</evidence>
<dbReference type="GO" id="GO:0015562">
    <property type="term" value="F:efflux transmembrane transporter activity"/>
    <property type="evidence" value="ECO:0007669"/>
    <property type="project" value="InterPro"/>
</dbReference>
<keyword evidence="3" id="KW-0812">Transmembrane</keyword>
<evidence type="ECO:0000256" key="4">
    <source>
        <dbReference type="ARBA" id="ARBA00023136"/>
    </source>
</evidence>
<keyword evidence="7" id="KW-1185">Reference proteome</keyword>
<evidence type="ECO:0000256" key="3">
    <source>
        <dbReference type="ARBA" id="ARBA00022692"/>
    </source>
</evidence>
<protein>
    <submittedName>
        <fullName evidence="6">Channel protein TolC</fullName>
    </submittedName>
</protein>
<evidence type="ECO:0000256" key="2">
    <source>
        <dbReference type="ARBA" id="ARBA00022452"/>
    </source>
</evidence>
<comment type="subcellular location">
    <subcellularLocation>
        <location evidence="1">Cell outer membrane</location>
    </subcellularLocation>
</comment>
<evidence type="ECO:0000256" key="5">
    <source>
        <dbReference type="ARBA" id="ARBA00023237"/>
    </source>
</evidence>
<reference evidence="6" key="1">
    <citation type="journal article" date="2019" name="PLoS Negl. Trop. Dis.">
        <title>Revisiting the worldwide diversity of Leptospira species in the environment.</title>
        <authorList>
            <person name="Vincent A.T."/>
            <person name="Schiettekatte O."/>
            <person name="Bourhy P."/>
            <person name="Veyrier F.J."/>
            <person name="Picardeau M."/>
        </authorList>
    </citation>
    <scope>NUCLEOTIDE SEQUENCE [LARGE SCALE GENOMIC DNA]</scope>
    <source>
        <strain evidence="6">201702476</strain>
    </source>
</reference>
<dbReference type="Gene3D" id="1.20.1600.10">
    <property type="entry name" value="Outer membrane efflux proteins (OEP)"/>
    <property type="match status" value="1"/>
</dbReference>
<dbReference type="InterPro" id="IPR051906">
    <property type="entry name" value="TolC-like"/>
</dbReference>
<dbReference type="SUPFAM" id="SSF56954">
    <property type="entry name" value="Outer membrane efflux proteins (OEP)"/>
    <property type="match status" value="1"/>
</dbReference>
<dbReference type="PANTHER" id="PTHR30026:SF20">
    <property type="entry name" value="OUTER MEMBRANE PROTEIN TOLC"/>
    <property type="match status" value="1"/>
</dbReference>
<dbReference type="GO" id="GO:0015288">
    <property type="term" value="F:porin activity"/>
    <property type="evidence" value="ECO:0007669"/>
    <property type="project" value="TreeGrafter"/>
</dbReference>
<organism evidence="6 7">
    <name type="scientific">Leptospira ognonensis</name>
    <dbReference type="NCBI Taxonomy" id="2484945"/>
    <lineage>
        <taxon>Bacteria</taxon>
        <taxon>Pseudomonadati</taxon>
        <taxon>Spirochaetota</taxon>
        <taxon>Spirochaetia</taxon>
        <taxon>Leptospirales</taxon>
        <taxon>Leptospiraceae</taxon>
        <taxon>Leptospira</taxon>
    </lineage>
</organism>
<dbReference type="Proteomes" id="UP000297693">
    <property type="component" value="Unassembled WGS sequence"/>
</dbReference>
<name>A0A4R9K698_9LEPT</name>
<proteinExistence type="predicted"/>
<dbReference type="EMBL" id="RQGD01000022">
    <property type="protein sequence ID" value="TGL60158.1"/>
    <property type="molecule type" value="Genomic_DNA"/>
</dbReference>
<comment type="caution">
    <text evidence="6">The sequence shown here is derived from an EMBL/GenBank/DDBJ whole genome shotgun (WGS) entry which is preliminary data.</text>
</comment>
<gene>
    <name evidence="6" type="ORF">EHQ58_06555</name>
</gene>
<dbReference type="AlphaFoldDB" id="A0A4R9K698"/>
<dbReference type="PANTHER" id="PTHR30026">
    <property type="entry name" value="OUTER MEMBRANE PROTEIN TOLC"/>
    <property type="match status" value="1"/>
</dbReference>
<dbReference type="OrthoDB" id="315294at2"/>
<keyword evidence="5" id="KW-0998">Cell outer membrane</keyword>
<accession>A0A4R9K698</accession>
<keyword evidence="2" id="KW-1134">Transmembrane beta strand</keyword>
<evidence type="ECO:0000313" key="7">
    <source>
        <dbReference type="Proteomes" id="UP000297693"/>
    </source>
</evidence>